<dbReference type="Proteomes" id="UP000469558">
    <property type="component" value="Unassembled WGS sequence"/>
</dbReference>
<evidence type="ECO:0000256" key="4">
    <source>
        <dbReference type="ARBA" id="ARBA00022723"/>
    </source>
</evidence>
<dbReference type="GO" id="GO:0016705">
    <property type="term" value="F:oxidoreductase activity, acting on paired donors, with incorporation or reduction of molecular oxygen"/>
    <property type="evidence" value="ECO:0007669"/>
    <property type="project" value="InterPro"/>
</dbReference>
<keyword evidence="3 6" id="KW-0349">Heme</keyword>
<evidence type="ECO:0000256" key="7">
    <source>
        <dbReference type="SAM" id="SignalP"/>
    </source>
</evidence>
<dbReference type="EMBL" id="QGMK01000089">
    <property type="protein sequence ID" value="TVY84387.1"/>
    <property type="molecule type" value="Genomic_DNA"/>
</dbReference>
<dbReference type="SUPFAM" id="SSF48264">
    <property type="entry name" value="Cytochrome P450"/>
    <property type="match status" value="1"/>
</dbReference>
<dbReference type="InterPro" id="IPR002403">
    <property type="entry name" value="Cyt_P450_E_grp-IV"/>
</dbReference>
<evidence type="ECO:0000256" key="6">
    <source>
        <dbReference type="PIRSR" id="PIRSR602403-1"/>
    </source>
</evidence>
<dbReference type="GO" id="GO:0020037">
    <property type="term" value="F:heme binding"/>
    <property type="evidence" value="ECO:0007669"/>
    <property type="project" value="InterPro"/>
</dbReference>
<feature type="signal peptide" evidence="7">
    <location>
        <begin position="1"/>
        <end position="21"/>
    </location>
</feature>
<sequence length="580" mass="65358">MTYFAIRAFFLPALFCLWVQGEFTISNAGAIVVLQLFINYALRWCHYSWTHEAHEEQHRLDMPQAVPDYPTFFPILGPLISILWDHGGFVRSLGMRPARIPTIGMTIYHFQDPQTLKRIFKQSALASAMTAYKFSVKGALGTSRKAYLPYLEDDSGPFLKPHPKSHVLPHNRIDHITTSGFSRGLTGPGLLPTVTRFVTDFTSRLHRLPISEDWTEMDDLAQFCRDVVGSSTIYSLLGPTMLRLNPSFVEDLWKFDSGLESFKLPSFMIPAVRNNREALVGQFKNWYKYARKHFIESQISEDGDGDPIWGSSLIRHRQKSLLQVDGQDDDSLARVDLGLAWASIGNVVPSATCAAFHVFKDPELLARVRKVAETHSGPSSVAQPNISALAADPLLLSVYAEILRLYVKVHAAFSSPHEDVDLGKWMLPKGGIALISSEPAHMNATFWNTKDGKYPVHSFWADRFLVDPSDPTSGPILPEVRVKTSLQIKPTNLQREPYYSTEGCEGSWVPYGGGHSMCPGRFFSKHVMTIMCALLARDFDIEVYSSSIKWSTRRYGIGVQLFKGKLPFRIRRRQVQKSSI</sequence>
<keyword evidence="4 6" id="KW-0479">Metal-binding</keyword>
<evidence type="ECO:0000256" key="2">
    <source>
        <dbReference type="ARBA" id="ARBA00010617"/>
    </source>
</evidence>
<dbReference type="GO" id="GO:0005506">
    <property type="term" value="F:iron ion binding"/>
    <property type="evidence" value="ECO:0007669"/>
    <property type="project" value="InterPro"/>
</dbReference>
<keyword evidence="9" id="KW-1185">Reference proteome</keyword>
<comment type="cofactor">
    <cofactor evidence="1 6">
        <name>heme</name>
        <dbReference type="ChEBI" id="CHEBI:30413"/>
    </cofactor>
</comment>
<dbReference type="InterPro" id="IPR001128">
    <property type="entry name" value="Cyt_P450"/>
</dbReference>
<evidence type="ECO:0008006" key="10">
    <source>
        <dbReference type="Google" id="ProtNLM"/>
    </source>
</evidence>
<comment type="similarity">
    <text evidence="2">Belongs to the cytochrome P450 family.</text>
</comment>
<dbReference type="Gene3D" id="1.10.630.10">
    <property type="entry name" value="Cytochrome P450"/>
    <property type="match status" value="1"/>
</dbReference>
<proteinExistence type="inferred from homology"/>
<keyword evidence="5 6" id="KW-0408">Iron</keyword>
<evidence type="ECO:0000256" key="5">
    <source>
        <dbReference type="ARBA" id="ARBA00023004"/>
    </source>
</evidence>
<comment type="caution">
    <text evidence="8">The sequence shown here is derived from an EMBL/GenBank/DDBJ whole genome shotgun (WGS) entry which is preliminary data.</text>
</comment>
<dbReference type="Pfam" id="PF00067">
    <property type="entry name" value="p450"/>
    <property type="match status" value="1"/>
</dbReference>
<organism evidence="8 9">
    <name type="scientific">Lachnellula suecica</name>
    <dbReference type="NCBI Taxonomy" id="602035"/>
    <lineage>
        <taxon>Eukaryota</taxon>
        <taxon>Fungi</taxon>
        <taxon>Dikarya</taxon>
        <taxon>Ascomycota</taxon>
        <taxon>Pezizomycotina</taxon>
        <taxon>Leotiomycetes</taxon>
        <taxon>Helotiales</taxon>
        <taxon>Lachnaceae</taxon>
        <taxon>Lachnellula</taxon>
    </lineage>
</organism>
<name>A0A8T9CIQ7_9HELO</name>
<evidence type="ECO:0000256" key="3">
    <source>
        <dbReference type="ARBA" id="ARBA00022617"/>
    </source>
</evidence>
<reference evidence="8 9" key="1">
    <citation type="submission" date="2018-05" db="EMBL/GenBank/DDBJ databases">
        <title>Genome sequencing and assembly of the regulated plant pathogen Lachnellula willkommii and related sister species for the development of diagnostic species identification markers.</title>
        <authorList>
            <person name="Giroux E."/>
            <person name="Bilodeau G."/>
        </authorList>
    </citation>
    <scope>NUCLEOTIDE SEQUENCE [LARGE SCALE GENOMIC DNA]</scope>
    <source>
        <strain evidence="8 9">CBS 268.59</strain>
    </source>
</reference>
<dbReference type="AlphaFoldDB" id="A0A8T9CIQ7"/>
<dbReference type="PRINTS" id="PR00465">
    <property type="entry name" value="EP450IV"/>
</dbReference>
<evidence type="ECO:0000313" key="8">
    <source>
        <dbReference type="EMBL" id="TVY84387.1"/>
    </source>
</evidence>
<accession>A0A8T9CIQ7</accession>
<feature type="chain" id="PRO_5035784060" description="Cytochrome P450" evidence="7">
    <location>
        <begin position="22"/>
        <end position="580"/>
    </location>
</feature>
<feature type="binding site" description="axial binding residue" evidence="6">
    <location>
        <position position="518"/>
    </location>
    <ligand>
        <name>heme</name>
        <dbReference type="ChEBI" id="CHEBI:30413"/>
    </ligand>
    <ligandPart>
        <name>Fe</name>
        <dbReference type="ChEBI" id="CHEBI:18248"/>
    </ligandPart>
</feature>
<dbReference type="PANTHER" id="PTHR24304:SF2">
    <property type="entry name" value="24-HYDROXYCHOLESTEROL 7-ALPHA-HYDROXYLASE"/>
    <property type="match status" value="1"/>
</dbReference>
<dbReference type="OrthoDB" id="3366823at2759"/>
<keyword evidence="7" id="KW-0732">Signal</keyword>
<evidence type="ECO:0000313" key="9">
    <source>
        <dbReference type="Proteomes" id="UP000469558"/>
    </source>
</evidence>
<gene>
    <name evidence="8" type="ORF">LSUE1_G000788</name>
</gene>
<dbReference type="PANTHER" id="PTHR24304">
    <property type="entry name" value="CYTOCHROME P450 FAMILY 7"/>
    <property type="match status" value="1"/>
</dbReference>
<dbReference type="InterPro" id="IPR050529">
    <property type="entry name" value="CYP450_sterol_14alpha_dmase"/>
</dbReference>
<dbReference type="InterPro" id="IPR036396">
    <property type="entry name" value="Cyt_P450_sf"/>
</dbReference>
<protein>
    <recommendedName>
        <fullName evidence="10">Cytochrome P450</fullName>
    </recommendedName>
</protein>
<evidence type="ECO:0000256" key="1">
    <source>
        <dbReference type="ARBA" id="ARBA00001971"/>
    </source>
</evidence>
<dbReference type="GO" id="GO:0008395">
    <property type="term" value="F:steroid hydroxylase activity"/>
    <property type="evidence" value="ECO:0007669"/>
    <property type="project" value="TreeGrafter"/>
</dbReference>